<dbReference type="RefSeq" id="WP_169587082.1">
    <property type="nucleotide sequence ID" value="NZ_JABBGK010000001.1"/>
</dbReference>
<protein>
    <submittedName>
        <fullName evidence="3">Arc family DNA-binding protein</fullName>
    </submittedName>
</protein>
<dbReference type="Pfam" id="PF03869">
    <property type="entry name" value="Arc"/>
    <property type="match status" value="1"/>
</dbReference>
<evidence type="ECO:0000313" key="4">
    <source>
        <dbReference type="Proteomes" id="UP000541470"/>
    </source>
</evidence>
<sequence length="126" mass="14220">MTEKKVIQPQDKYVLRLPDGLRARIKAAAEASGRSMNSEIIRLLEDAFGEVGYDETLERYSVELQHLFRGAETSSVEKRLSSIEAKLDQLLALEEHYHAQSESSAARGQAIRKQRSDSTMDHEDGE</sequence>
<dbReference type="EMBL" id="JABBGK010000001">
    <property type="protein sequence ID" value="NML73065.1"/>
    <property type="molecule type" value="Genomic_DNA"/>
</dbReference>
<evidence type="ECO:0000259" key="2">
    <source>
        <dbReference type="Pfam" id="PF03869"/>
    </source>
</evidence>
<dbReference type="GO" id="GO:0006355">
    <property type="term" value="P:regulation of DNA-templated transcription"/>
    <property type="evidence" value="ECO:0007669"/>
    <property type="project" value="InterPro"/>
</dbReference>
<dbReference type="SUPFAM" id="SSF47598">
    <property type="entry name" value="Ribbon-helix-helix"/>
    <property type="match status" value="1"/>
</dbReference>
<gene>
    <name evidence="3" type="ORF">HHL25_02890</name>
</gene>
<accession>A0A7Y0FUP1</accession>
<dbReference type="Proteomes" id="UP000541470">
    <property type="component" value="Unassembled WGS sequence"/>
</dbReference>
<name>A0A7Y0FUP1_9HYPH</name>
<reference evidence="3 4" key="1">
    <citation type="submission" date="2020-04" db="EMBL/GenBank/DDBJ databases">
        <title>Rhizobium sp. S-51 isolated from soil.</title>
        <authorList>
            <person name="Dahal R.H."/>
        </authorList>
    </citation>
    <scope>NUCLEOTIDE SEQUENCE [LARGE SCALE GENOMIC DNA]</scope>
    <source>
        <strain evidence="3 4">S-51</strain>
    </source>
</reference>
<dbReference type="InterPro" id="IPR010985">
    <property type="entry name" value="Ribbon_hlx_hlx"/>
</dbReference>
<keyword evidence="4" id="KW-1185">Reference proteome</keyword>
<keyword evidence="3" id="KW-0238">DNA-binding</keyword>
<feature type="region of interest" description="Disordered" evidence="1">
    <location>
        <begin position="98"/>
        <end position="126"/>
    </location>
</feature>
<feature type="domain" description="Arc-like DNA binding" evidence="2">
    <location>
        <begin position="10"/>
        <end position="48"/>
    </location>
</feature>
<proteinExistence type="predicted"/>
<feature type="compositionally biased region" description="Basic and acidic residues" evidence="1">
    <location>
        <begin position="114"/>
        <end position="126"/>
    </location>
</feature>
<evidence type="ECO:0000313" key="3">
    <source>
        <dbReference type="EMBL" id="NML73065.1"/>
    </source>
</evidence>
<dbReference type="GO" id="GO:0003677">
    <property type="term" value="F:DNA binding"/>
    <property type="evidence" value="ECO:0007669"/>
    <property type="project" value="UniProtKB-KW"/>
</dbReference>
<dbReference type="AlphaFoldDB" id="A0A7Y0FUP1"/>
<dbReference type="InterPro" id="IPR005569">
    <property type="entry name" value="Arc_DNA-bd_dom"/>
</dbReference>
<comment type="caution">
    <text evidence="3">The sequence shown here is derived from an EMBL/GenBank/DDBJ whole genome shotgun (WGS) entry which is preliminary data.</text>
</comment>
<dbReference type="InterPro" id="IPR013321">
    <property type="entry name" value="Arc_rbn_hlx_hlx"/>
</dbReference>
<dbReference type="Gene3D" id="1.10.1220.10">
    <property type="entry name" value="Met repressor-like"/>
    <property type="match status" value="1"/>
</dbReference>
<evidence type="ECO:0000256" key="1">
    <source>
        <dbReference type="SAM" id="MobiDB-lite"/>
    </source>
</evidence>
<organism evidence="3 4">
    <name type="scientific">Rhizobium terricola</name>
    <dbReference type="NCBI Taxonomy" id="2728849"/>
    <lineage>
        <taxon>Bacteria</taxon>
        <taxon>Pseudomonadati</taxon>
        <taxon>Pseudomonadota</taxon>
        <taxon>Alphaproteobacteria</taxon>
        <taxon>Hyphomicrobiales</taxon>
        <taxon>Rhizobiaceae</taxon>
        <taxon>Rhizobium/Agrobacterium group</taxon>
        <taxon>Rhizobium</taxon>
    </lineage>
</organism>